<accession>C1DNH0</accession>
<dbReference type="Proteomes" id="UP000002424">
    <property type="component" value="Chromosome"/>
</dbReference>
<sequence>MSGTVDAWSFRATDGSITTLDPTDSAVLTLSAPETLLEPACDGIGVARVAVHLAWEHLVAGSSKVVLHPQHHPGSYEMVIQYPHRALIAPRVRVVVDYLLEAFAANSTLHVPLDTLAEYAG</sequence>
<proteinExistence type="predicted"/>
<dbReference type="EnsemblBacteria" id="ACO77186">
    <property type="protein sequence ID" value="ACO77186"/>
    <property type="gene ID" value="Avin_09490"/>
</dbReference>
<dbReference type="HOGENOM" id="CLU_165268_0_0_6"/>
<dbReference type="RefSeq" id="WP_012699611.1">
    <property type="nucleotide sequence ID" value="NZ_CP144736.1"/>
</dbReference>
<protein>
    <submittedName>
        <fullName evidence="1">Transcriptional regulator, LysR family</fullName>
    </submittedName>
</protein>
<evidence type="ECO:0000313" key="1">
    <source>
        <dbReference type="EMBL" id="ACO77186.1"/>
    </source>
</evidence>
<reference evidence="1 2" key="1">
    <citation type="journal article" date="2009" name="J. Bacteriol.">
        <title>Genome sequence of Azotobacter vinelandii, an obligate aerobe specialized to support diverse anaerobic metabolic processes.</title>
        <authorList>
            <person name="Setubal J.C."/>
            <person name="dos Santos P."/>
            <person name="Goldman B.S."/>
            <person name="Ertesvag H."/>
            <person name="Espin G."/>
            <person name="Rubio L.M."/>
            <person name="Valla S."/>
            <person name="Almeida N.F."/>
            <person name="Balasubramanian D."/>
            <person name="Cromes L."/>
            <person name="Curatti L."/>
            <person name="Du Z."/>
            <person name="Godsy E."/>
            <person name="Goodner B."/>
            <person name="Hellner-Burris K."/>
            <person name="Hernandez J.A."/>
            <person name="Houmiel K."/>
            <person name="Imperial J."/>
            <person name="Kennedy C."/>
            <person name="Larson T.J."/>
            <person name="Latreille P."/>
            <person name="Ligon L.S."/>
            <person name="Lu J."/>
            <person name="Maerk M."/>
            <person name="Miller N.M."/>
            <person name="Norton S."/>
            <person name="O'Carroll I.P."/>
            <person name="Paulsen I."/>
            <person name="Raulfs E.C."/>
            <person name="Roemer R."/>
            <person name="Rosser J."/>
            <person name="Segura D."/>
            <person name="Slater S."/>
            <person name="Stricklin S.L."/>
            <person name="Studholme D.J."/>
            <person name="Sun J."/>
            <person name="Viana C.J."/>
            <person name="Wallin E."/>
            <person name="Wang B."/>
            <person name="Wheeler C."/>
            <person name="Zhu H."/>
            <person name="Dean D.R."/>
            <person name="Dixon R."/>
            <person name="Wood D."/>
        </authorList>
    </citation>
    <scope>NUCLEOTIDE SEQUENCE [LARGE SCALE GENOMIC DNA]</scope>
    <source>
        <strain evidence="2">DJ / ATCC BAA-1303</strain>
    </source>
</reference>
<organism evidence="1 2">
    <name type="scientific">Azotobacter vinelandii (strain DJ / ATCC BAA-1303)</name>
    <dbReference type="NCBI Taxonomy" id="322710"/>
    <lineage>
        <taxon>Bacteria</taxon>
        <taxon>Pseudomonadati</taxon>
        <taxon>Pseudomonadota</taxon>
        <taxon>Gammaproteobacteria</taxon>
        <taxon>Pseudomonadales</taxon>
        <taxon>Pseudomonadaceae</taxon>
        <taxon>Azotobacter</taxon>
    </lineage>
</organism>
<keyword evidence="2" id="KW-1185">Reference proteome</keyword>
<dbReference type="eggNOG" id="COG0583">
    <property type="taxonomic scope" value="Bacteria"/>
</dbReference>
<gene>
    <name evidence="1" type="ordered locus">Avin_09490</name>
</gene>
<dbReference type="KEGG" id="avn:Avin_09490"/>
<dbReference type="SUPFAM" id="SSF53850">
    <property type="entry name" value="Periplasmic binding protein-like II"/>
    <property type="match status" value="1"/>
</dbReference>
<dbReference type="OrthoDB" id="8678019at2"/>
<dbReference type="Gene3D" id="3.40.190.10">
    <property type="entry name" value="Periplasmic binding protein-like II"/>
    <property type="match status" value="2"/>
</dbReference>
<dbReference type="AlphaFoldDB" id="C1DNH0"/>
<name>C1DNH0_AZOVD</name>
<dbReference type="EMBL" id="CP001157">
    <property type="protein sequence ID" value="ACO77186.1"/>
    <property type="molecule type" value="Genomic_DNA"/>
</dbReference>
<evidence type="ECO:0000313" key="2">
    <source>
        <dbReference type="Proteomes" id="UP000002424"/>
    </source>
</evidence>